<gene>
    <name evidence="1" type="ORF">S03H2_70840</name>
</gene>
<comment type="caution">
    <text evidence="1">The sequence shown here is derived from an EMBL/GenBank/DDBJ whole genome shotgun (WGS) entry which is preliminary data.</text>
</comment>
<proteinExistence type="predicted"/>
<organism evidence="1">
    <name type="scientific">marine sediment metagenome</name>
    <dbReference type="NCBI Taxonomy" id="412755"/>
    <lineage>
        <taxon>unclassified sequences</taxon>
        <taxon>metagenomes</taxon>
        <taxon>ecological metagenomes</taxon>
    </lineage>
</organism>
<dbReference type="AlphaFoldDB" id="X1LT56"/>
<evidence type="ECO:0000313" key="1">
    <source>
        <dbReference type="EMBL" id="GAH97333.1"/>
    </source>
</evidence>
<reference evidence="1" key="1">
    <citation type="journal article" date="2014" name="Front. Microbiol.">
        <title>High frequency of phylogenetically diverse reductive dehalogenase-homologous genes in deep subseafloor sedimentary metagenomes.</title>
        <authorList>
            <person name="Kawai M."/>
            <person name="Futagami T."/>
            <person name="Toyoda A."/>
            <person name="Takaki Y."/>
            <person name="Nishi S."/>
            <person name="Hori S."/>
            <person name="Arai W."/>
            <person name="Tsubouchi T."/>
            <person name="Morono Y."/>
            <person name="Uchiyama I."/>
            <person name="Ito T."/>
            <person name="Fujiyama A."/>
            <person name="Inagaki F."/>
            <person name="Takami H."/>
        </authorList>
    </citation>
    <scope>NUCLEOTIDE SEQUENCE</scope>
    <source>
        <strain evidence="1">Expedition CK06-06</strain>
    </source>
</reference>
<name>X1LT56_9ZZZZ</name>
<accession>X1LT56</accession>
<sequence length="111" mass="12832">DCDCRIGSNMGFCNHFWVGFIILLKKGFFNLKNWNLTLIPKDFENKIKNIVLSGKPDAIKLINKASEDFEFLDSINKSITVYEGKIMTMEKKEQDFQGNITIYYIVALKNV</sequence>
<feature type="non-terminal residue" evidence="1">
    <location>
        <position position="1"/>
    </location>
</feature>
<feature type="non-terminal residue" evidence="1">
    <location>
        <position position="111"/>
    </location>
</feature>
<protein>
    <submittedName>
        <fullName evidence="1">Uncharacterized protein</fullName>
    </submittedName>
</protein>
<dbReference type="EMBL" id="BARU01047204">
    <property type="protein sequence ID" value="GAH97333.1"/>
    <property type="molecule type" value="Genomic_DNA"/>
</dbReference>